<gene>
    <name evidence="1" type="ORF">V6N11_027907</name>
</gene>
<protein>
    <submittedName>
        <fullName evidence="1">Uncharacterized protein</fullName>
    </submittedName>
</protein>
<evidence type="ECO:0000313" key="1">
    <source>
        <dbReference type="EMBL" id="KAK8981492.1"/>
    </source>
</evidence>
<accession>A0ABR2NZ64</accession>
<evidence type="ECO:0000313" key="2">
    <source>
        <dbReference type="Proteomes" id="UP001396334"/>
    </source>
</evidence>
<proteinExistence type="predicted"/>
<sequence>MNALNFGGTGGVLHDVQNVVDPGLMANGFGNLAQVPANQNGLNFGGHDGGFGNLAKGPGNQNALNFGVGGGGLHGAQNILDLPSHHAFQESSELRRRPRCRFSLLRFNFPQGNSTVQVITSC</sequence>
<keyword evidence="2" id="KW-1185">Reference proteome</keyword>
<comment type="caution">
    <text evidence="1">The sequence shown here is derived from an EMBL/GenBank/DDBJ whole genome shotgun (WGS) entry which is preliminary data.</text>
</comment>
<reference evidence="1 2" key="1">
    <citation type="journal article" date="2024" name="G3 (Bethesda)">
        <title>Genome assembly of Hibiscus sabdariffa L. provides insights into metabolisms of medicinal natural products.</title>
        <authorList>
            <person name="Kim T."/>
        </authorList>
    </citation>
    <scope>NUCLEOTIDE SEQUENCE [LARGE SCALE GENOMIC DNA]</scope>
    <source>
        <strain evidence="1">TK-2024</strain>
        <tissue evidence="1">Old leaves</tissue>
    </source>
</reference>
<name>A0ABR2NZ64_9ROSI</name>
<dbReference type="EMBL" id="JBBPBN010000089">
    <property type="protein sequence ID" value="KAK8981492.1"/>
    <property type="molecule type" value="Genomic_DNA"/>
</dbReference>
<dbReference type="Proteomes" id="UP001396334">
    <property type="component" value="Unassembled WGS sequence"/>
</dbReference>
<organism evidence="1 2">
    <name type="scientific">Hibiscus sabdariffa</name>
    <name type="common">roselle</name>
    <dbReference type="NCBI Taxonomy" id="183260"/>
    <lineage>
        <taxon>Eukaryota</taxon>
        <taxon>Viridiplantae</taxon>
        <taxon>Streptophyta</taxon>
        <taxon>Embryophyta</taxon>
        <taxon>Tracheophyta</taxon>
        <taxon>Spermatophyta</taxon>
        <taxon>Magnoliopsida</taxon>
        <taxon>eudicotyledons</taxon>
        <taxon>Gunneridae</taxon>
        <taxon>Pentapetalae</taxon>
        <taxon>rosids</taxon>
        <taxon>malvids</taxon>
        <taxon>Malvales</taxon>
        <taxon>Malvaceae</taxon>
        <taxon>Malvoideae</taxon>
        <taxon>Hibiscus</taxon>
    </lineage>
</organism>